<dbReference type="Pfam" id="PF17677">
    <property type="entry name" value="Glyco_hydro38C2"/>
    <property type="match status" value="1"/>
</dbReference>
<dbReference type="InterPro" id="IPR027291">
    <property type="entry name" value="Glyco_hydro_38_N_sf"/>
</dbReference>
<proteinExistence type="inferred from homology"/>
<dbReference type="InterPro" id="IPR011013">
    <property type="entry name" value="Gal_mutarotase_sf_dom"/>
</dbReference>
<keyword evidence="2" id="KW-0479">Metal-binding</keyword>
<dbReference type="InterPro" id="IPR037094">
    <property type="entry name" value="Glyco_hydro_38_cen_sf"/>
</dbReference>
<feature type="domain" description="Glycoside hydrolase family 38 central" evidence="5">
    <location>
        <begin position="304"/>
        <end position="377"/>
    </location>
</feature>
<evidence type="ECO:0000256" key="2">
    <source>
        <dbReference type="ARBA" id="ARBA00022723"/>
    </source>
</evidence>
<dbReference type="InterPro" id="IPR011682">
    <property type="entry name" value="Glyco_hydro_38_C"/>
</dbReference>
<dbReference type="Gene3D" id="1.20.1270.50">
    <property type="entry name" value="Glycoside hydrolase family 38, central domain"/>
    <property type="match status" value="1"/>
</dbReference>
<dbReference type="SUPFAM" id="SSF74650">
    <property type="entry name" value="Galactose mutarotase-like"/>
    <property type="match status" value="1"/>
</dbReference>
<name>A0A2M7PKZ4_9BACT</name>
<reference evidence="6 7" key="1">
    <citation type="submission" date="2017-09" db="EMBL/GenBank/DDBJ databases">
        <title>Depth-based differentiation of microbial function through sediment-hosted aquifers and enrichment of novel symbionts in the deep terrestrial subsurface.</title>
        <authorList>
            <person name="Probst A.J."/>
            <person name="Ladd B."/>
            <person name="Jarett J.K."/>
            <person name="Geller-Mcgrath D.E."/>
            <person name="Sieber C.M."/>
            <person name="Emerson J.B."/>
            <person name="Anantharaman K."/>
            <person name="Thomas B.C."/>
            <person name="Malmstrom R."/>
            <person name="Stieglmeier M."/>
            <person name="Klingl A."/>
            <person name="Woyke T."/>
            <person name="Ryan C.M."/>
            <person name="Banfield J.F."/>
        </authorList>
    </citation>
    <scope>NUCLEOTIDE SEQUENCE [LARGE SCALE GENOMIC DNA]</scope>
    <source>
        <strain evidence="6">CG_4_10_14_3_um_filter_34_13</strain>
    </source>
</reference>
<accession>A0A2M7PKZ4</accession>
<dbReference type="InterPro" id="IPR013780">
    <property type="entry name" value="Glyco_hydro_b"/>
</dbReference>
<dbReference type="InterPro" id="IPR000602">
    <property type="entry name" value="Glyco_hydro_38_N"/>
</dbReference>
<evidence type="ECO:0000256" key="3">
    <source>
        <dbReference type="ARBA" id="ARBA00022801"/>
    </source>
</evidence>
<dbReference type="GO" id="GO:0046872">
    <property type="term" value="F:metal ion binding"/>
    <property type="evidence" value="ECO:0007669"/>
    <property type="project" value="UniProtKB-KW"/>
</dbReference>
<dbReference type="GO" id="GO:0006013">
    <property type="term" value="P:mannose metabolic process"/>
    <property type="evidence" value="ECO:0007669"/>
    <property type="project" value="InterPro"/>
</dbReference>
<dbReference type="CDD" id="cd10814">
    <property type="entry name" value="GH38N_AMII_SpGH38_like"/>
    <property type="match status" value="1"/>
</dbReference>
<comment type="similarity">
    <text evidence="1">Belongs to the glycosyl hydrolase 38 family.</text>
</comment>
<dbReference type="Gene3D" id="2.60.40.1180">
    <property type="entry name" value="Golgi alpha-mannosidase II"/>
    <property type="match status" value="1"/>
</dbReference>
<dbReference type="SMART" id="SM00872">
    <property type="entry name" value="Alpha-mann_mid"/>
    <property type="match status" value="1"/>
</dbReference>
<dbReference type="Pfam" id="PF01074">
    <property type="entry name" value="Glyco_hydro_38N"/>
    <property type="match status" value="1"/>
</dbReference>
<dbReference type="Gene3D" id="2.70.98.30">
    <property type="entry name" value="Golgi alpha-mannosidase II, domain 4"/>
    <property type="match status" value="1"/>
</dbReference>
<dbReference type="PANTHER" id="PTHR46017">
    <property type="entry name" value="ALPHA-MANNOSIDASE 2C1"/>
    <property type="match status" value="1"/>
</dbReference>
<dbReference type="GO" id="GO:0004559">
    <property type="term" value="F:alpha-mannosidase activity"/>
    <property type="evidence" value="ECO:0007669"/>
    <property type="project" value="InterPro"/>
</dbReference>
<dbReference type="GO" id="GO:0030246">
    <property type="term" value="F:carbohydrate binding"/>
    <property type="evidence" value="ECO:0007669"/>
    <property type="project" value="InterPro"/>
</dbReference>
<dbReference type="InterPro" id="IPR028995">
    <property type="entry name" value="Glyco_hydro_57/38_cen_sf"/>
</dbReference>
<evidence type="ECO:0000259" key="5">
    <source>
        <dbReference type="SMART" id="SM00872"/>
    </source>
</evidence>
<dbReference type="InterPro" id="IPR011330">
    <property type="entry name" value="Glyco_hydro/deAcase_b/a-brl"/>
</dbReference>
<evidence type="ECO:0000313" key="6">
    <source>
        <dbReference type="EMBL" id="PIY31022.1"/>
    </source>
</evidence>
<evidence type="ECO:0000313" key="7">
    <source>
        <dbReference type="Proteomes" id="UP000230646"/>
    </source>
</evidence>
<dbReference type="SUPFAM" id="SSF88688">
    <property type="entry name" value="Families 57/38 glycoside transferase middle domain"/>
    <property type="match status" value="1"/>
</dbReference>
<dbReference type="Gene3D" id="2.60.40.2220">
    <property type="match status" value="1"/>
</dbReference>
<organism evidence="6 7">
    <name type="scientific">Candidatus Infernicultor aquiphilus</name>
    <dbReference type="NCBI Taxonomy" id="1805029"/>
    <lineage>
        <taxon>Bacteria</taxon>
        <taxon>Pseudomonadati</taxon>
        <taxon>Atribacterota</taxon>
        <taxon>Candidatus Phoenicimicrobiia</taxon>
        <taxon>Candidatus Pheonicimicrobiales</taxon>
        <taxon>Candidatus Phoenicimicrobiaceae</taxon>
        <taxon>Candidatus Infernicultor</taxon>
    </lineage>
</organism>
<dbReference type="InterPro" id="IPR041147">
    <property type="entry name" value="GH38_C"/>
</dbReference>
<sequence>MYQTINILLYEEKIIVANINKKPYKAFIVPHTHWDREWYQTFQQFRIRLIDLINNLIDILEKDETFSDFTLDGQTIVLEDYLEVHPERREVLKKYITEGRIHVGPWYILPDEFLVSAESMVRNLLLGHKIASEFGRVMKVGYIPDPFGHITQMPQILRGFGIDNIIFWRGIEYNQTQGNEFIWHGPDGTELFAVHLPQAGYGNAQNLPEDVEKTYQVIKGAIDDLLSRETSKSLLLLNGSDHLEAQSHIPRLVKELNKRFTDIEIKQGNLEEYIDYAKETVRPNLNKVTGEFRSGKDAPIIQSVYSSRMYIKQANERCETLLENWAEPIASLAWLLGRNYPENLIWTSWKWLLKNHPHDSICGCSIDQVHKEMLTRFDWSRQITQEVVNKNLDYIVGKIKINYIKEDELVLVVFNPLPYPLDENVEARVKFTKEINLNGVKVLTAEREEIPYQLKGYGLDHKVSEVNYADISFTAKDIPACGYKTFIIKAINELKISKEYETDIKAGRDYIENKYYRVIAEEGNGTITIMDKLNNKVFKNGHRLVDGGDAGDEYTYSPPLNDQIVISQLNNISTKDVGSAEATLNISGKMILPVGLKSDRKSRADKKVECSIESEIKLYSEIQRIEFKTKFDNEACDHRLRVEFPTAIKTDQVYAEGHFDVVKRLIKFPDSEGWVEKAYKTAHNSGFVDINDGKYGLAILNKGLPEYEIIPDHNTIALTLVRSVGWLSRGDLEYRKENAGPSLPTPEAQCLGENIFSYAVIPHPGNWAEARIPQKTRQYKTKVLTKQLKNQPGNLADKYSFIELEGEYLGISAIKKNEFEDKLVVRVYNPTDREITGKIKLGFNMHKVYLGKLDESYGTELPYIDVDEVKIELKPREIKTMILDIDRGSGLQRFTPAYAEEVKKRVY</sequence>
<dbReference type="AlphaFoldDB" id="A0A2M7PKZ4"/>
<dbReference type="PANTHER" id="PTHR46017:SF2">
    <property type="entry name" value="MANNOSYLGLYCERATE HYDROLASE"/>
    <property type="match status" value="1"/>
</dbReference>
<dbReference type="Proteomes" id="UP000230646">
    <property type="component" value="Unassembled WGS sequence"/>
</dbReference>
<keyword evidence="3" id="KW-0378">Hydrolase</keyword>
<dbReference type="Gene3D" id="3.20.110.10">
    <property type="entry name" value="Glycoside hydrolase 38, N terminal domain"/>
    <property type="match status" value="1"/>
</dbReference>
<dbReference type="InterPro" id="IPR015341">
    <property type="entry name" value="Glyco_hydro_38_cen"/>
</dbReference>
<protein>
    <recommendedName>
        <fullName evidence="5">Glycoside hydrolase family 38 central domain-containing protein</fullName>
    </recommendedName>
</protein>
<dbReference type="GO" id="GO:0009313">
    <property type="term" value="P:oligosaccharide catabolic process"/>
    <property type="evidence" value="ECO:0007669"/>
    <property type="project" value="TreeGrafter"/>
</dbReference>
<dbReference type="EMBL" id="PFKO01000395">
    <property type="protein sequence ID" value="PIY31022.1"/>
    <property type="molecule type" value="Genomic_DNA"/>
</dbReference>
<evidence type="ECO:0000256" key="1">
    <source>
        <dbReference type="ARBA" id="ARBA00009792"/>
    </source>
</evidence>
<gene>
    <name evidence="6" type="ORF">COZ07_10725</name>
</gene>
<keyword evidence="4" id="KW-0326">Glycosidase</keyword>
<dbReference type="SUPFAM" id="SSF88713">
    <property type="entry name" value="Glycoside hydrolase/deacetylase"/>
    <property type="match status" value="1"/>
</dbReference>
<comment type="caution">
    <text evidence="6">The sequence shown here is derived from an EMBL/GenBank/DDBJ whole genome shotgun (WGS) entry which is preliminary data.</text>
</comment>
<dbReference type="Pfam" id="PF07748">
    <property type="entry name" value="Glyco_hydro_38C"/>
    <property type="match status" value="1"/>
</dbReference>
<dbReference type="Pfam" id="PF09261">
    <property type="entry name" value="Alpha-mann_mid"/>
    <property type="match status" value="1"/>
</dbReference>
<evidence type="ECO:0000256" key="4">
    <source>
        <dbReference type="ARBA" id="ARBA00023295"/>
    </source>
</evidence>